<organism evidence="1 2">
    <name type="scientific">Smallanthus sonchifolius</name>
    <dbReference type="NCBI Taxonomy" id="185202"/>
    <lineage>
        <taxon>Eukaryota</taxon>
        <taxon>Viridiplantae</taxon>
        <taxon>Streptophyta</taxon>
        <taxon>Embryophyta</taxon>
        <taxon>Tracheophyta</taxon>
        <taxon>Spermatophyta</taxon>
        <taxon>Magnoliopsida</taxon>
        <taxon>eudicotyledons</taxon>
        <taxon>Gunneridae</taxon>
        <taxon>Pentapetalae</taxon>
        <taxon>asterids</taxon>
        <taxon>campanulids</taxon>
        <taxon>Asterales</taxon>
        <taxon>Asteraceae</taxon>
        <taxon>Asteroideae</taxon>
        <taxon>Heliantheae alliance</taxon>
        <taxon>Millerieae</taxon>
        <taxon>Smallanthus</taxon>
    </lineage>
</organism>
<sequence length="128" mass="13539">MREKGREAGGQPLLRQPLLRRTSRTPTGGDSGSACQPQQPHLPPFRPNSLSDLVPPPSVSRVKPHSTWKATTAAAVLPYGAGSGSRGPGSQLNTPTCPPPFPAKTRRTKGYNRQRELWSSGGVGFSGG</sequence>
<keyword evidence="2" id="KW-1185">Reference proteome</keyword>
<gene>
    <name evidence="1" type="ORF">L1987_20086</name>
</gene>
<proteinExistence type="predicted"/>
<reference evidence="2" key="1">
    <citation type="journal article" date="2022" name="Mol. Ecol. Resour.">
        <title>The genomes of chicory, endive, great burdock and yacon provide insights into Asteraceae palaeo-polyploidization history and plant inulin production.</title>
        <authorList>
            <person name="Fan W."/>
            <person name="Wang S."/>
            <person name="Wang H."/>
            <person name="Wang A."/>
            <person name="Jiang F."/>
            <person name="Liu H."/>
            <person name="Zhao H."/>
            <person name="Xu D."/>
            <person name="Zhang Y."/>
        </authorList>
    </citation>
    <scope>NUCLEOTIDE SEQUENCE [LARGE SCALE GENOMIC DNA]</scope>
    <source>
        <strain evidence="2">cv. Yunnan</strain>
    </source>
</reference>
<evidence type="ECO:0000313" key="1">
    <source>
        <dbReference type="EMBL" id="KAI3810471.1"/>
    </source>
</evidence>
<dbReference type="EMBL" id="CM042024">
    <property type="protein sequence ID" value="KAI3810471.1"/>
    <property type="molecule type" value="Genomic_DNA"/>
</dbReference>
<protein>
    <submittedName>
        <fullName evidence="1">Uncharacterized protein</fullName>
    </submittedName>
</protein>
<comment type="caution">
    <text evidence="1">The sequence shown here is derived from an EMBL/GenBank/DDBJ whole genome shotgun (WGS) entry which is preliminary data.</text>
</comment>
<dbReference type="Proteomes" id="UP001056120">
    <property type="component" value="Linkage Group LG07"/>
</dbReference>
<reference evidence="1 2" key="2">
    <citation type="journal article" date="2022" name="Mol. Ecol. Resour.">
        <title>The genomes of chicory, endive, great burdock and yacon provide insights into Asteraceae paleo-polyploidization history and plant inulin production.</title>
        <authorList>
            <person name="Fan W."/>
            <person name="Wang S."/>
            <person name="Wang H."/>
            <person name="Wang A."/>
            <person name="Jiang F."/>
            <person name="Liu H."/>
            <person name="Zhao H."/>
            <person name="Xu D."/>
            <person name="Zhang Y."/>
        </authorList>
    </citation>
    <scope>NUCLEOTIDE SEQUENCE [LARGE SCALE GENOMIC DNA]</scope>
    <source>
        <strain evidence="2">cv. Yunnan</strain>
        <tissue evidence="1">Leaves</tissue>
    </source>
</reference>
<name>A0ACB9IRN2_9ASTR</name>
<evidence type="ECO:0000313" key="2">
    <source>
        <dbReference type="Proteomes" id="UP001056120"/>
    </source>
</evidence>
<accession>A0ACB9IRN2</accession>